<gene>
    <name evidence="1" type="ORF">TCM_001780</name>
</gene>
<organism evidence="1 2">
    <name type="scientific">Theobroma cacao</name>
    <name type="common">Cacao</name>
    <name type="synonym">Cocoa</name>
    <dbReference type="NCBI Taxonomy" id="3641"/>
    <lineage>
        <taxon>Eukaryota</taxon>
        <taxon>Viridiplantae</taxon>
        <taxon>Streptophyta</taxon>
        <taxon>Embryophyta</taxon>
        <taxon>Tracheophyta</taxon>
        <taxon>Spermatophyta</taxon>
        <taxon>Magnoliopsida</taxon>
        <taxon>eudicotyledons</taxon>
        <taxon>Gunneridae</taxon>
        <taxon>Pentapetalae</taxon>
        <taxon>rosids</taxon>
        <taxon>malvids</taxon>
        <taxon>Malvales</taxon>
        <taxon>Malvaceae</taxon>
        <taxon>Byttnerioideae</taxon>
        <taxon>Theobroma</taxon>
    </lineage>
</organism>
<dbReference type="Proteomes" id="UP000026915">
    <property type="component" value="Chromosome 1"/>
</dbReference>
<dbReference type="EMBL" id="CM001879">
    <property type="protein sequence ID" value="EOX92917.1"/>
    <property type="molecule type" value="Genomic_DNA"/>
</dbReference>
<evidence type="ECO:0000313" key="1">
    <source>
        <dbReference type="EMBL" id="EOX92917.1"/>
    </source>
</evidence>
<dbReference type="HOGENOM" id="CLU_2473454_0_0_1"/>
<evidence type="ECO:0000313" key="2">
    <source>
        <dbReference type="Proteomes" id="UP000026915"/>
    </source>
</evidence>
<keyword evidence="2" id="KW-1185">Reference proteome</keyword>
<proteinExistence type="predicted"/>
<sequence>MVQVHRNHFSHRVCDQEYGRRKGNSLIVEALFCWKKSFSEYYSKRLGSDSKIPIIDHIIYFRVKFESYISTPEYKRKRQFSTSKAIGD</sequence>
<name>A0A061DKG1_THECC</name>
<reference evidence="1 2" key="1">
    <citation type="journal article" date="2013" name="Genome Biol.">
        <title>The genome sequence of the most widely cultivated cacao type and its use to identify candidate genes regulating pod color.</title>
        <authorList>
            <person name="Motamayor J.C."/>
            <person name="Mockaitis K."/>
            <person name="Schmutz J."/>
            <person name="Haiminen N."/>
            <person name="Iii D.L."/>
            <person name="Cornejo O."/>
            <person name="Findley S.D."/>
            <person name="Zheng P."/>
            <person name="Utro F."/>
            <person name="Royaert S."/>
            <person name="Saski C."/>
            <person name="Jenkins J."/>
            <person name="Podicheti R."/>
            <person name="Zhao M."/>
            <person name="Scheffler B.E."/>
            <person name="Stack J.C."/>
            <person name="Feltus F.A."/>
            <person name="Mustiga G.M."/>
            <person name="Amores F."/>
            <person name="Phillips W."/>
            <person name="Marelli J.P."/>
            <person name="May G.D."/>
            <person name="Shapiro H."/>
            <person name="Ma J."/>
            <person name="Bustamante C.D."/>
            <person name="Schnell R.J."/>
            <person name="Main D."/>
            <person name="Gilbert D."/>
            <person name="Parida L."/>
            <person name="Kuhn D.N."/>
        </authorList>
    </citation>
    <scope>NUCLEOTIDE SEQUENCE [LARGE SCALE GENOMIC DNA]</scope>
    <source>
        <strain evidence="2">cv. Matina 1-6</strain>
    </source>
</reference>
<dbReference type="AlphaFoldDB" id="A0A061DKG1"/>
<accession>A0A061DKG1</accession>
<dbReference type="InParanoid" id="A0A061DKG1"/>
<protein>
    <submittedName>
        <fullName evidence="1">Uncharacterized protein</fullName>
    </submittedName>
</protein>
<dbReference type="Gramene" id="EOX92917">
    <property type="protein sequence ID" value="EOX92917"/>
    <property type="gene ID" value="TCM_001780"/>
</dbReference>